<dbReference type="EMBL" id="CAJNOR010006888">
    <property type="protein sequence ID" value="CAF1605892.1"/>
    <property type="molecule type" value="Genomic_DNA"/>
</dbReference>
<sequence length="889" mass="100727">MPRNQLMMHISTFVLFLAAVSTLLQYIRMSPIWMRAKILQMNLFKGIESRTDVFEQRSDIIATRLYIFLLVVLTVVLFLYTTFAVQIRSVTVPYPSQDTYERLQALYPTALKCPCEDISIKYSSFISISPTYHPVCSSIFLADPWINSITAADQSSSDNIRHYQDDFILGGQDFSTTLASFCELAQATVMDAIRHFNETSIITSLVLPPQGEFTARVQLAIDQFILSTPKSFQRTLELIRYHAQGNQLLTTTSTNGGPLILRREYANGTVVYLVYSATNNLFKTSNGSSCSCALTDQCQSNLGFYLFDSAISLYPLGYLFALPSMFIGCLATEAVLQSSLECYFNQTCVDAIQDQIRSPQSLTNVSALSYNGTRFSSTTLIETLIDMLMVDKWASSTSFSQYYAQCAPALCVYTYSSRYNWLYVITTFISLFGGLSSVLRLFVPVVVRWIRNKKYHRDQQSPLDTPWHQRIRLACRLLYTHLMRLNLFEDVRAVHNEHRRHTQILTTRIYIIMLLIIICILAAYNGLSIQLQNVTVQEPSLNAYEQLQAKYGSTLDCPCRNISVPKGEYISIVPKIHPVCSSFFVSTAWQSALYSITGPVYKTYRDYRASTLFHFELLAMLCQLANDTMQDALELFAADTIVNTRLQARMIMNEQAKLLIDQFQLSTPKTFIRTLDFVRRMTQGNAIITGPLTNWIFVTSHTNDNYAMLYSKPRAFANQSCSCGMKATCVEPAIIFDNDYDDDDPAAGGQPVPGMLIGCYPIESLLQSTLVCLYNKTCVSLLMNVSTDYSVPYLDSDLAMSNQTVQMLVNALFVETWATNVQYDAYFIQCKPVSCTYTLNERQSPFYVLSRIIGLYGGLITVLKLLVPIPIQLVRELFLYRQNLVQPIQ</sequence>
<keyword evidence="1" id="KW-0472">Membrane</keyword>
<feature type="transmembrane region" description="Helical" evidence="1">
    <location>
        <begin position="846"/>
        <end position="867"/>
    </location>
</feature>
<evidence type="ECO:0000313" key="2">
    <source>
        <dbReference type="EMBL" id="CAF1429326.1"/>
    </source>
</evidence>
<comment type="caution">
    <text evidence="3">The sequence shown here is derived from an EMBL/GenBank/DDBJ whole genome shotgun (WGS) entry which is preliminary data.</text>
</comment>
<dbReference type="Proteomes" id="UP000663852">
    <property type="component" value="Unassembled WGS sequence"/>
</dbReference>
<name>A0A816BCF0_ADIRI</name>
<proteinExistence type="predicted"/>
<accession>A0A816BCF0</accession>
<dbReference type="EMBL" id="CAJNOJ010000390">
    <property type="protein sequence ID" value="CAF1429326.1"/>
    <property type="molecule type" value="Genomic_DNA"/>
</dbReference>
<keyword evidence="1" id="KW-0812">Transmembrane</keyword>
<feature type="transmembrane region" description="Helical" evidence="1">
    <location>
        <begin position="509"/>
        <end position="527"/>
    </location>
</feature>
<gene>
    <name evidence="2" type="ORF">EDS130_LOCUS38092</name>
    <name evidence="3" type="ORF">XAT740_LOCUS48278</name>
</gene>
<evidence type="ECO:0000313" key="3">
    <source>
        <dbReference type="EMBL" id="CAF1605892.1"/>
    </source>
</evidence>
<keyword evidence="4" id="KW-1185">Reference proteome</keyword>
<feature type="transmembrane region" description="Helical" evidence="1">
    <location>
        <begin position="421"/>
        <end position="447"/>
    </location>
</feature>
<evidence type="ECO:0000256" key="1">
    <source>
        <dbReference type="SAM" id="Phobius"/>
    </source>
</evidence>
<protein>
    <submittedName>
        <fullName evidence="3">Uncharacterized protein</fullName>
    </submittedName>
</protein>
<feature type="transmembrane region" description="Helical" evidence="1">
    <location>
        <begin position="65"/>
        <end position="85"/>
    </location>
</feature>
<dbReference type="Proteomes" id="UP000663828">
    <property type="component" value="Unassembled WGS sequence"/>
</dbReference>
<feature type="transmembrane region" description="Helical" evidence="1">
    <location>
        <begin position="6"/>
        <end position="27"/>
    </location>
</feature>
<dbReference type="AlphaFoldDB" id="A0A816BCF0"/>
<keyword evidence="1" id="KW-1133">Transmembrane helix</keyword>
<reference evidence="3" key="1">
    <citation type="submission" date="2021-02" db="EMBL/GenBank/DDBJ databases">
        <authorList>
            <person name="Nowell W R."/>
        </authorList>
    </citation>
    <scope>NUCLEOTIDE SEQUENCE</scope>
</reference>
<evidence type="ECO:0000313" key="4">
    <source>
        <dbReference type="Proteomes" id="UP000663828"/>
    </source>
</evidence>
<organism evidence="3 4">
    <name type="scientific">Adineta ricciae</name>
    <name type="common">Rotifer</name>
    <dbReference type="NCBI Taxonomy" id="249248"/>
    <lineage>
        <taxon>Eukaryota</taxon>
        <taxon>Metazoa</taxon>
        <taxon>Spiralia</taxon>
        <taxon>Gnathifera</taxon>
        <taxon>Rotifera</taxon>
        <taxon>Eurotatoria</taxon>
        <taxon>Bdelloidea</taxon>
        <taxon>Adinetida</taxon>
        <taxon>Adinetidae</taxon>
        <taxon>Adineta</taxon>
    </lineage>
</organism>